<keyword evidence="3" id="KW-1185">Reference proteome</keyword>
<feature type="region of interest" description="Disordered" evidence="1">
    <location>
        <begin position="92"/>
        <end position="117"/>
    </location>
</feature>
<protein>
    <submittedName>
        <fullName evidence="2">Uncharacterized protein</fullName>
    </submittedName>
</protein>
<reference evidence="2 3" key="1">
    <citation type="submission" date="2020-08" db="EMBL/GenBank/DDBJ databases">
        <title>A novel species.</title>
        <authorList>
            <person name="Gao J."/>
        </authorList>
    </citation>
    <scope>NUCLEOTIDE SEQUENCE [LARGE SCALE GENOMIC DNA]</scope>
    <source>
        <strain evidence="2 3">CRXT-G-22</strain>
    </source>
</reference>
<proteinExistence type="predicted"/>
<dbReference type="AlphaFoldDB" id="A0A7H0IDD1"/>
<evidence type="ECO:0000313" key="2">
    <source>
        <dbReference type="EMBL" id="QNP70797.1"/>
    </source>
</evidence>
<evidence type="ECO:0000313" key="3">
    <source>
        <dbReference type="Proteomes" id="UP000516052"/>
    </source>
</evidence>
<evidence type="ECO:0000256" key="1">
    <source>
        <dbReference type="SAM" id="MobiDB-lite"/>
    </source>
</evidence>
<dbReference type="Proteomes" id="UP000516052">
    <property type="component" value="Chromosome"/>
</dbReference>
<dbReference type="RefSeq" id="WP_187747785.1">
    <property type="nucleotide sequence ID" value="NZ_CP060828.1"/>
</dbReference>
<dbReference type="EMBL" id="CP060828">
    <property type="protein sequence ID" value="QNP70797.1"/>
    <property type="molecule type" value="Genomic_DNA"/>
</dbReference>
<dbReference type="KEGG" id="sroi:IAG44_16040"/>
<gene>
    <name evidence="2" type="ORF">IAG44_16040</name>
</gene>
<organism evidence="2 3">
    <name type="scientific">Streptomyces roseirectus</name>
    <dbReference type="NCBI Taxonomy" id="2768066"/>
    <lineage>
        <taxon>Bacteria</taxon>
        <taxon>Bacillati</taxon>
        <taxon>Actinomycetota</taxon>
        <taxon>Actinomycetes</taxon>
        <taxon>Kitasatosporales</taxon>
        <taxon>Streptomycetaceae</taxon>
        <taxon>Streptomyces</taxon>
    </lineage>
</organism>
<name>A0A7H0IDD1_9ACTN</name>
<accession>A0A7H0IDD1</accession>
<sequence length="117" mass="13048">MSDGDAVAGSGVRVRVDGNRRDVGALKAWLEREEPLRRLVLEGGLKIEERSRDSAGREHMGVDVELVIRILEGAVTTGTLLGWTKRSVDSWKENRRQVERGTTFPDPLVEPLDPDQD</sequence>